<gene>
    <name evidence="2" type="ORF">F7732_04775</name>
</gene>
<dbReference type="AlphaFoldDB" id="A0A7V7RQY8"/>
<organism evidence="2 3">
    <name type="scientific">Bacillus mesophilum</name>
    <dbReference type="NCBI Taxonomy" id="1071718"/>
    <lineage>
        <taxon>Bacteria</taxon>
        <taxon>Bacillati</taxon>
        <taxon>Bacillota</taxon>
        <taxon>Bacilli</taxon>
        <taxon>Bacillales</taxon>
        <taxon>Bacillaceae</taxon>
        <taxon>Bacillus</taxon>
    </lineage>
</organism>
<dbReference type="Proteomes" id="UP000441354">
    <property type="component" value="Unassembled WGS sequence"/>
</dbReference>
<evidence type="ECO:0000313" key="3">
    <source>
        <dbReference type="Proteomes" id="UP000441354"/>
    </source>
</evidence>
<reference evidence="2 3" key="1">
    <citation type="journal article" date="2014" name="Arch. Microbiol.">
        <title>Bacillus mesophilum sp. nov., strain IITR-54T, a novel 4-chlorobiphenyl dechlorinating bacterium.</title>
        <authorList>
            <person name="Manickam N."/>
            <person name="Singh N.K."/>
            <person name="Bajaj A."/>
            <person name="Kumar R.M."/>
            <person name="Kaur G."/>
            <person name="Kaur N."/>
            <person name="Bala M."/>
            <person name="Kumar A."/>
            <person name="Mayilraj S."/>
        </authorList>
    </citation>
    <scope>NUCLEOTIDE SEQUENCE [LARGE SCALE GENOMIC DNA]</scope>
    <source>
        <strain evidence="2 3">IITR-54</strain>
    </source>
</reference>
<comment type="caution">
    <text evidence="2">The sequence shown here is derived from an EMBL/GenBank/DDBJ whole genome shotgun (WGS) entry which is preliminary data.</text>
</comment>
<sequence>MLKKENQEGSLKLFTNEEQHLTDNNQDSFRLNYLQDLLKQQTVVNEQLSDHNRTMENRLSSSYQAMNHQVQVLKSSHQEQYENVLHQLQVQDTLLSKLILFTEKQENNNAIIMERLSSLEKSNTTIVQLLQQEETLHEEMLNQLHYQDASTQSLARKLDVLETFSEQLTEKMATQELVNEELDKKMDVQEMFHNTVMERLDQQEALTDKIMRQLDSLKSAIYERSSYLSEKFETQFKLIAKPVQSFFLKQTDMKDEEQKKI</sequence>
<dbReference type="RefSeq" id="WP_151572516.1">
    <property type="nucleotide sequence ID" value="NZ_WBOT01000001.1"/>
</dbReference>
<name>A0A7V7RQY8_9BACI</name>
<feature type="coiled-coil region" evidence="1">
    <location>
        <begin position="165"/>
        <end position="220"/>
    </location>
</feature>
<dbReference type="EMBL" id="WBOT01000001">
    <property type="protein sequence ID" value="KAB2335878.1"/>
    <property type="molecule type" value="Genomic_DNA"/>
</dbReference>
<keyword evidence="1" id="KW-0175">Coiled coil</keyword>
<proteinExistence type="predicted"/>
<accession>A0A7V7RQY8</accession>
<dbReference type="OrthoDB" id="2927922at2"/>
<protein>
    <submittedName>
        <fullName evidence="2">Uncharacterized protein</fullName>
    </submittedName>
</protein>
<evidence type="ECO:0000313" key="2">
    <source>
        <dbReference type="EMBL" id="KAB2335878.1"/>
    </source>
</evidence>
<evidence type="ECO:0000256" key="1">
    <source>
        <dbReference type="SAM" id="Coils"/>
    </source>
</evidence>
<keyword evidence="3" id="KW-1185">Reference proteome</keyword>